<dbReference type="PANTHER" id="PTHR44826">
    <property type="entry name" value="SPORE COAT PROTEIN SP85"/>
    <property type="match status" value="1"/>
</dbReference>
<evidence type="ECO:0000256" key="7">
    <source>
        <dbReference type="SAM" id="MobiDB-lite"/>
    </source>
</evidence>
<evidence type="ECO:0000256" key="5">
    <source>
        <dbReference type="ARBA" id="ARBA00033726"/>
    </source>
</evidence>
<evidence type="ECO:0000256" key="8">
    <source>
        <dbReference type="SAM" id="Phobius"/>
    </source>
</evidence>
<feature type="compositionally biased region" description="Low complexity" evidence="7">
    <location>
        <begin position="865"/>
        <end position="895"/>
    </location>
</feature>
<feature type="compositionally biased region" description="Low complexity" evidence="7">
    <location>
        <begin position="972"/>
        <end position="983"/>
    </location>
</feature>
<feature type="compositionally biased region" description="Pro residues" evidence="7">
    <location>
        <begin position="839"/>
        <end position="848"/>
    </location>
</feature>
<feature type="compositionally biased region" description="Low complexity" evidence="7">
    <location>
        <begin position="939"/>
        <end position="965"/>
    </location>
</feature>
<feature type="compositionally biased region" description="Polar residues" evidence="7">
    <location>
        <begin position="179"/>
        <end position="194"/>
    </location>
</feature>
<keyword evidence="8" id="KW-0812">Transmembrane</keyword>
<gene>
    <name evidence="9" type="ORF">SEMRO_145_G067380.1</name>
</gene>
<organism evidence="9 10">
    <name type="scientific">Seminavis robusta</name>
    <dbReference type="NCBI Taxonomy" id="568900"/>
    <lineage>
        <taxon>Eukaryota</taxon>
        <taxon>Sar</taxon>
        <taxon>Stramenopiles</taxon>
        <taxon>Ochrophyta</taxon>
        <taxon>Bacillariophyta</taxon>
        <taxon>Bacillariophyceae</taxon>
        <taxon>Bacillariophycidae</taxon>
        <taxon>Naviculales</taxon>
        <taxon>Naviculaceae</taxon>
        <taxon>Seminavis</taxon>
    </lineage>
</organism>
<dbReference type="PANTHER" id="PTHR44826:SF3">
    <property type="entry name" value="SPORE COAT PROTEIN SP85"/>
    <property type="match status" value="1"/>
</dbReference>
<comment type="function">
    <text evidence="6">Essential sporozoite protein. In the mosquito vector, required for sporozoite development in the oocyst, migration through the vector hemolymph and entry into the vector salivary glands. In the vertebrate host, required for sporozoite migration through the host dermis and infection of host hepatocytes. Binds to highly sulfated heparan sulfate proteoglycans (HSPGs) on the surface of host hepatocytes.</text>
</comment>
<reference evidence="9" key="1">
    <citation type="submission" date="2020-06" db="EMBL/GenBank/DDBJ databases">
        <authorList>
            <consortium name="Plant Systems Biology data submission"/>
        </authorList>
    </citation>
    <scope>NUCLEOTIDE SEQUENCE</scope>
    <source>
        <strain evidence="9">D6</strain>
    </source>
</reference>
<feature type="compositionally biased region" description="Polar residues" evidence="7">
    <location>
        <begin position="1174"/>
        <end position="1184"/>
    </location>
</feature>
<feature type="region of interest" description="Disordered" evidence="7">
    <location>
        <begin position="70"/>
        <end position="194"/>
    </location>
</feature>
<feature type="compositionally biased region" description="Low complexity" evidence="7">
    <location>
        <begin position="102"/>
        <end position="115"/>
    </location>
</feature>
<dbReference type="EMBL" id="CAICTM010000144">
    <property type="protein sequence ID" value="CAB9502766.1"/>
    <property type="molecule type" value="Genomic_DNA"/>
</dbReference>
<dbReference type="Proteomes" id="UP001153069">
    <property type="component" value="Unassembled WGS sequence"/>
</dbReference>
<protein>
    <recommendedName>
        <fullName evidence="2">Circumsporozoite protein</fullName>
    </recommendedName>
</protein>
<keyword evidence="4" id="KW-0677">Repeat</keyword>
<evidence type="ECO:0000313" key="9">
    <source>
        <dbReference type="EMBL" id="CAB9502766.1"/>
    </source>
</evidence>
<name>A0A9N8H6G1_9STRA</name>
<evidence type="ECO:0000313" key="10">
    <source>
        <dbReference type="Proteomes" id="UP001153069"/>
    </source>
</evidence>
<keyword evidence="8" id="KW-0472">Membrane</keyword>
<proteinExistence type="inferred from homology"/>
<comment type="function">
    <text evidence="5">In the vertebrate host, binds to highly sulfated heparan sulfate proteoglycans (HSPGs) on the surface of host hepatocytes and is required for sporozoite invasion of the host hepatocytes.</text>
</comment>
<feature type="region of interest" description="Disordered" evidence="7">
    <location>
        <begin position="681"/>
        <end position="1021"/>
    </location>
</feature>
<feature type="compositionally biased region" description="Polar residues" evidence="7">
    <location>
        <begin position="853"/>
        <end position="864"/>
    </location>
</feature>
<feature type="transmembrane region" description="Helical" evidence="8">
    <location>
        <begin position="272"/>
        <end position="292"/>
    </location>
</feature>
<feature type="compositionally biased region" description="Low complexity" evidence="7">
    <location>
        <begin position="991"/>
        <end position="1020"/>
    </location>
</feature>
<evidence type="ECO:0000256" key="1">
    <source>
        <dbReference type="ARBA" id="ARBA00006241"/>
    </source>
</evidence>
<sequence>MTRIEERQRQDDDESVTSLQPEEIVQLQQQDAGIASAASGHHVQHVDPEYTFSVDSFRLLQAEEAETSLGDFPDFMAMDCHSSDATEDEEDHSHSDGEQEGSMATSVSASSASTSLQHPVEPRTSPSIAKPQPAMHDLSVTWREEMQEDELNGSQIRIVALPRDQSNPDHDHGDLENPSDITSNSSSEEPIEALSSSQLDIVCELGHDETDTPEDKPKKSCHDDLISCDTFDDDDDDELEEDDSIHLSDSFQDEESILSDAEAQERKVRCSLLFALASSLGVVFCAKIISWLCRKLSGGSGAEDAIQQEVLAEVVDEALIASQNSLLLQQSSQNLAVNTAVASATQGQVATQQMAVAASQSASGSTAAGASSAAATATAATTSGAVAQAASSIAGASLGVQVGAAVGVAAVVTVAGLAAGAIMQPSGMTTLGETLVAFNITANNTNFTLVNLTNINITVAPPVIDNITAAPTNWTDPFDITSNATILNITNTSVPYIHKCEDAEGVPELKVGLVDFVIEGLPYEFAAQEQSQLEDLFALAYNGLSGMCSGEYQRVLQDVTLLEVNYVAAGSLDFTYTKWQCTISCVGCSDNNPLFGTHNDSVAPVISTANSKRMLQQSVYTLGPTFFNDFVGAFMFEIEESYPWIADEDGTSLRLYSGAVLNPLNSNDIVVEIVADPPPETINREPLPLPVTLSPSANPSTEPSSGPSAGPSSSPSNLPSNKPSAGPSAWPSSSPSLNPSIVPSAGPSAWPSSNPSLAPSLSPSHQPVSSMPRATTGPSTLEPSTVAPSTSTPTTGGPSTAMPTTGSPTRVPEAASIMAAPTTAEPTMPPTTLPTKQPSLPPTEPPTKFPTVGPTTLNPTVTSGSPSVAPTTRSPTTSPTRSPTLSPTELPTNAPTDPPTATPTISPTNPPTQRPTTAPTQPPTQEPTKTPTTPPTAPPTTNSPTVTSGNPSAAPTTASPTTRSPTVPPTRIPTGQPTARPTNKPTPAPTAQPTHQPSLSPSVVPSASPTPIPTTGSPTVAPTCGFTAVTATYYVGFTSDVSALGEGFLSSNFARAYDFVADATCSAVVTNVTIQERFTVGNHQTLQVSVTTDQTSANPFLGNALEERDFLTAFSGLTDTSPVYIRDSRPTEQPTKSPTEPPTEAPTEPPTISPSTISPTTSRPTTISPTVTTGMPSNTPTTRSPTKHPSSLPTSQPSSGPSSQPSTHPSDRPTSIPSHHPSLSPSHQPTSTPTGFPTTLASFCGHITVTAPYYMGFAQGDLSTLSDAALVTAFETSYDFVSQIQLIFCPVQQT</sequence>
<feature type="compositionally biased region" description="Basic and acidic residues" evidence="7">
    <location>
        <begin position="166"/>
        <end position="175"/>
    </location>
</feature>
<evidence type="ECO:0000256" key="3">
    <source>
        <dbReference type="ARBA" id="ARBA00022522"/>
    </source>
</evidence>
<feature type="compositionally biased region" description="Low complexity" evidence="7">
    <location>
        <begin position="1188"/>
        <end position="1234"/>
    </location>
</feature>
<evidence type="ECO:0000256" key="2">
    <source>
        <dbReference type="ARBA" id="ARBA00021911"/>
    </source>
</evidence>
<evidence type="ECO:0000256" key="6">
    <source>
        <dbReference type="ARBA" id="ARBA00045806"/>
    </source>
</evidence>
<dbReference type="InterPro" id="IPR051860">
    <property type="entry name" value="Plasmodium_CSP_Invasion"/>
</dbReference>
<keyword evidence="3" id="KW-0748">Sporozoite</keyword>
<keyword evidence="10" id="KW-1185">Reference proteome</keyword>
<feature type="compositionally biased region" description="Low complexity" evidence="7">
    <location>
        <begin position="1153"/>
        <end position="1173"/>
    </location>
</feature>
<comment type="caution">
    <text evidence="9">The sequence shown here is derived from an EMBL/GenBank/DDBJ whole genome shotgun (WGS) entry which is preliminary data.</text>
</comment>
<feature type="compositionally biased region" description="Low complexity" evidence="7">
    <location>
        <begin position="783"/>
        <end position="809"/>
    </location>
</feature>
<feature type="compositionally biased region" description="Pro residues" evidence="7">
    <location>
        <begin position="1139"/>
        <end position="1152"/>
    </location>
</feature>
<feature type="compositionally biased region" description="Low complexity" evidence="7">
    <location>
        <begin position="699"/>
        <end position="764"/>
    </location>
</feature>
<accession>A0A9N8H6G1</accession>
<comment type="similarity">
    <text evidence="1">Belongs to the plasmodium circumsporozoite protein family.</text>
</comment>
<keyword evidence="8" id="KW-1133">Transmembrane helix</keyword>
<feature type="compositionally biased region" description="Polar residues" evidence="7">
    <location>
        <begin position="765"/>
        <end position="782"/>
    </location>
</feature>
<feature type="region of interest" description="Disordered" evidence="7">
    <location>
        <begin position="1121"/>
        <end position="1234"/>
    </location>
</feature>
<evidence type="ECO:0000256" key="4">
    <source>
        <dbReference type="ARBA" id="ARBA00022737"/>
    </source>
</evidence>